<keyword evidence="2" id="KW-1185">Reference proteome</keyword>
<dbReference type="EMBL" id="JABSTU010000011">
    <property type="protein sequence ID" value="KAH8009240.1"/>
    <property type="molecule type" value="Genomic_DNA"/>
</dbReference>
<organism evidence="1 2">
    <name type="scientific">Rhipicephalus microplus</name>
    <name type="common">Cattle tick</name>
    <name type="synonym">Boophilus microplus</name>
    <dbReference type="NCBI Taxonomy" id="6941"/>
    <lineage>
        <taxon>Eukaryota</taxon>
        <taxon>Metazoa</taxon>
        <taxon>Ecdysozoa</taxon>
        <taxon>Arthropoda</taxon>
        <taxon>Chelicerata</taxon>
        <taxon>Arachnida</taxon>
        <taxon>Acari</taxon>
        <taxon>Parasitiformes</taxon>
        <taxon>Ixodida</taxon>
        <taxon>Ixodoidea</taxon>
        <taxon>Ixodidae</taxon>
        <taxon>Rhipicephalinae</taxon>
        <taxon>Rhipicephalus</taxon>
        <taxon>Boophilus</taxon>
    </lineage>
</organism>
<gene>
    <name evidence="1" type="ORF">HPB51_013429</name>
</gene>
<sequence length="75" mass="7750">MSAGKPLGVVLAGTAALGPHNALQMLHLFPDMLFSVSGGGAILATDAWAAQAFNASILHLPDIPPFVAVESELRR</sequence>
<protein>
    <submittedName>
        <fullName evidence="1">Uncharacterized protein</fullName>
    </submittedName>
</protein>
<accession>A0A9J6D5B3</accession>
<dbReference type="Proteomes" id="UP000821866">
    <property type="component" value="Chromosome 9"/>
</dbReference>
<evidence type="ECO:0000313" key="2">
    <source>
        <dbReference type="Proteomes" id="UP000821866"/>
    </source>
</evidence>
<reference evidence="1" key="1">
    <citation type="journal article" date="2020" name="Cell">
        <title>Large-Scale Comparative Analyses of Tick Genomes Elucidate Their Genetic Diversity and Vector Capacities.</title>
        <authorList>
            <consortium name="Tick Genome and Microbiome Consortium (TIGMIC)"/>
            <person name="Jia N."/>
            <person name="Wang J."/>
            <person name="Shi W."/>
            <person name="Du L."/>
            <person name="Sun Y."/>
            <person name="Zhan W."/>
            <person name="Jiang J.F."/>
            <person name="Wang Q."/>
            <person name="Zhang B."/>
            <person name="Ji P."/>
            <person name="Bell-Sakyi L."/>
            <person name="Cui X.M."/>
            <person name="Yuan T.T."/>
            <person name="Jiang B.G."/>
            <person name="Yang W.F."/>
            <person name="Lam T.T."/>
            <person name="Chang Q.C."/>
            <person name="Ding S.J."/>
            <person name="Wang X.J."/>
            <person name="Zhu J.G."/>
            <person name="Ruan X.D."/>
            <person name="Zhao L."/>
            <person name="Wei J.T."/>
            <person name="Ye R.Z."/>
            <person name="Que T.C."/>
            <person name="Du C.H."/>
            <person name="Zhou Y.H."/>
            <person name="Cheng J.X."/>
            <person name="Dai P.F."/>
            <person name="Guo W.B."/>
            <person name="Han X.H."/>
            <person name="Huang E.J."/>
            <person name="Li L.F."/>
            <person name="Wei W."/>
            <person name="Gao Y.C."/>
            <person name="Liu J.Z."/>
            <person name="Shao H.Z."/>
            <person name="Wang X."/>
            <person name="Wang C.C."/>
            <person name="Yang T.C."/>
            <person name="Huo Q.B."/>
            <person name="Li W."/>
            <person name="Chen H.Y."/>
            <person name="Chen S.E."/>
            <person name="Zhou L.G."/>
            <person name="Ni X.B."/>
            <person name="Tian J.H."/>
            <person name="Sheng Y."/>
            <person name="Liu T."/>
            <person name="Pan Y.S."/>
            <person name="Xia L.Y."/>
            <person name="Li J."/>
            <person name="Zhao F."/>
            <person name="Cao W.C."/>
        </authorList>
    </citation>
    <scope>NUCLEOTIDE SEQUENCE</scope>
    <source>
        <strain evidence="1">Rmic-2018</strain>
    </source>
</reference>
<dbReference type="AlphaFoldDB" id="A0A9J6D5B3"/>
<evidence type="ECO:0000313" key="1">
    <source>
        <dbReference type="EMBL" id="KAH8009240.1"/>
    </source>
</evidence>
<reference evidence="1" key="2">
    <citation type="submission" date="2021-09" db="EMBL/GenBank/DDBJ databases">
        <authorList>
            <person name="Jia N."/>
            <person name="Wang J."/>
            <person name="Shi W."/>
            <person name="Du L."/>
            <person name="Sun Y."/>
            <person name="Zhan W."/>
            <person name="Jiang J."/>
            <person name="Wang Q."/>
            <person name="Zhang B."/>
            <person name="Ji P."/>
            <person name="Sakyi L.B."/>
            <person name="Cui X."/>
            <person name="Yuan T."/>
            <person name="Jiang B."/>
            <person name="Yang W."/>
            <person name="Lam T.T.-Y."/>
            <person name="Chang Q."/>
            <person name="Ding S."/>
            <person name="Wang X."/>
            <person name="Zhu J."/>
            <person name="Ruan X."/>
            <person name="Zhao L."/>
            <person name="Wei J."/>
            <person name="Que T."/>
            <person name="Du C."/>
            <person name="Cheng J."/>
            <person name="Dai P."/>
            <person name="Han X."/>
            <person name="Huang E."/>
            <person name="Gao Y."/>
            <person name="Liu J."/>
            <person name="Shao H."/>
            <person name="Ye R."/>
            <person name="Li L."/>
            <person name="Wei W."/>
            <person name="Wang X."/>
            <person name="Wang C."/>
            <person name="Huo Q."/>
            <person name="Li W."/>
            <person name="Guo W."/>
            <person name="Chen H."/>
            <person name="Chen S."/>
            <person name="Zhou L."/>
            <person name="Zhou L."/>
            <person name="Ni X."/>
            <person name="Tian J."/>
            <person name="Zhou Y."/>
            <person name="Sheng Y."/>
            <person name="Liu T."/>
            <person name="Pan Y."/>
            <person name="Xia L."/>
            <person name="Li J."/>
            <person name="Zhao F."/>
            <person name="Cao W."/>
        </authorList>
    </citation>
    <scope>NUCLEOTIDE SEQUENCE</scope>
    <source>
        <strain evidence="1">Rmic-2018</strain>
        <tissue evidence="1">Larvae</tissue>
    </source>
</reference>
<name>A0A9J6D5B3_RHIMP</name>
<proteinExistence type="predicted"/>
<comment type="caution">
    <text evidence="1">The sequence shown here is derived from an EMBL/GenBank/DDBJ whole genome shotgun (WGS) entry which is preliminary data.</text>
</comment>